<feature type="compositionally biased region" description="Basic and acidic residues" evidence="10">
    <location>
        <begin position="926"/>
        <end position="939"/>
    </location>
</feature>
<dbReference type="GO" id="GO:0004674">
    <property type="term" value="F:protein serine/threonine kinase activity"/>
    <property type="evidence" value="ECO:0007669"/>
    <property type="project" value="UniProtKB-KW"/>
</dbReference>
<feature type="compositionally biased region" description="Polar residues" evidence="10">
    <location>
        <begin position="968"/>
        <end position="978"/>
    </location>
</feature>
<evidence type="ECO:0000256" key="1">
    <source>
        <dbReference type="ARBA" id="ARBA00006529"/>
    </source>
</evidence>
<dbReference type="PROSITE" id="PS00479">
    <property type="entry name" value="ZF_DAG_PE_1"/>
    <property type="match status" value="1"/>
</dbReference>
<feature type="compositionally biased region" description="Low complexity" evidence="10">
    <location>
        <begin position="349"/>
        <end position="362"/>
    </location>
</feature>
<feature type="compositionally biased region" description="Gly residues" evidence="10">
    <location>
        <begin position="613"/>
        <end position="622"/>
    </location>
</feature>
<dbReference type="PROSITE" id="PS50081">
    <property type="entry name" value="ZF_DAG_PE_2"/>
    <property type="match status" value="1"/>
</dbReference>
<name>A0A0C3CKT7_HEBCY</name>
<dbReference type="Gene3D" id="3.30.60.20">
    <property type="match status" value="1"/>
</dbReference>
<feature type="compositionally biased region" description="Basic and acidic residues" evidence="10">
    <location>
        <begin position="95"/>
        <end position="110"/>
    </location>
</feature>
<dbReference type="Gene3D" id="1.10.510.10">
    <property type="entry name" value="Transferase(Phosphotransferase) domain 1"/>
    <property type="match status" value="1"/>
</dbReference>
<evidence type="ECO:0000313" key="14">
    <source>
        <dbReference type="Proteomes" id="UP000053424"/>
    </source>
</evidence>
<keyword evidence="6" id="KW-0418">Kinase</keyword>
<feature type="domain" description="Protein kinase" evidence="11">
    <location>
        <begin position="1225"/>
        <end position="1478"/>
    </location>
</feature>
<dbReference type="Pfam" id="PF00130">
    <property type="entry name" value="C1_1"/>
    <property type="match status" value="1"/>
</dbReference>
<evidence type="ECO:0000256" key="6">
    <source>
        <dbReference type="ARBA" id="ARBA00022777"/>
    </source>
</evidence>
<dbReference type="SMART" id="SM00109">
    <property type="entry name" value="C1"/>
    <property type="match status" value="1"/>
</dbReference>
<feature type="compositionally biased region" description="Polar residues" evidence="10">
    <location>
        <begin position="1654"/>
        <end position="1672"/>
    </location>
</feature>
<feature type="compositionally biased region" description="Basic and acidic residues" evidence="10">
    <location>
        <begin position="307"/>
        <end position="318"/>
    </location>
</feature>
<reference evidence="14" key="2">
    <citation type="submission" date="2015-01" db="EMBL/GenBank/DDBJ databases">
        <title>Evolutionary Origins and Diversification of the Mycorrhizal Mutualists.</title>
        <authorList>
            <consortium name="DOE Joint Genome Institute"/>
            <consortium name="Mycorrhizal Genomics Consortium"/>
            <person name="Kohler A."/>
            <person name="Kuo A."/>
            <person name="Nagy L.G."/>
            <person name="Floudas D."/>
            <person name="Copeland A."/>
            <person name="Barry K.W."/>
            <person name="Cichocki N."/>
            <person name="Veneault-Fourrey C."/>
            <person name="LaButti K."/>
            <person name="Lindquist E.A."/>
            <person name="Lipzen A."/>
            <person name="Lundell T."/>
            <person name="Morin E."/>
            <person name="Murat C."/>
            <person name="Riley R."/>
            <person name="Ohm R."/>
            <person name="Sun H."/>
            <person name="Tunlid A."/>
            <person name="Henrissat B."/>
            <person name="Grigoriev I.V."/>
            <person name="Hibbett D.S."/>
            <person name="Martin F."/>
        </authorList>
    </citation>
    <scope>NUCLEOTIDE SEQUENCE [LARGE SCALE GENOMIC DNA]</scope>
    <source>
        <strain evidence="14">h7</strain>
    </source>
</reference>
<dbReference type="InterPro" id="IPR000719">
    <property type="entry name" value="Prot_kinase_dom"/>
</dbReference>
<evidence type="ECO:0000256" key="2">
    <source>
        <dbReference type="ARBA" id="ARBA00022527"/>
    </source>
</evidence>
<feature type="compositionally biased region" description="Polar residues" evidence="10">
    <location>
        <begin position="382"/>
        <end position="392"/>
    </location>
</feature>
<dbReference type="PROSITE" id="PS50011">
    <property type="entry name" value="PROTEIN_KINASE_DOM"/>
    <property type="match status" value="1"/>
</dbReference>
<feature type="compositionally biased region" description="Basic and acidic residues" evidence="10">
    <location>
        <begin position="75"/>
        <end position="87"/>
    </location>
</feature>
<feature type="compositionally biased region" description="Polar residues" evidence="10">
    <location>
        <begin position="1119"/>
        <end position="1137"/>
    </location>
</feature>
<dbReference type="GO" id="GO:0005524">
    <property type="term" value="F:ATP binding"/>
    <property type="evidence" value="ECO:0007669"/>
    <property type="project" value="UniProtKB-UniRule"/>
</dbReference>
<dbReference type="OrthoDB" id="8693905at2759"/>
<feature type="compositionally biased region" description="Low complexity" evidence="10">
    <location>
        <begin position="1695"/>
        <end position="1710"/>
    </location>
</feature>
<dbReference type="HOGENOM" id="CLU_001658_1_0_1"/>
<evidence type="ECO:0000259" key="11">
    <source>
        <dbReference type="PROSITE" id="PS50011"/>
    </source>
</evidence>
<feature type="domain" description="Phorbol-ester/DAG-type" evidence="12">
    <location>
        <begin position="1558"/>
        <end position="1605"/>
    </location>
</feature>
<dbReference type="InterPro" id="IPR002219">
    <property type="entry name" value="PKC_DAG/PE"/>
</dbReference>
<feature type="compositionally biased region" description="Basic and acidic residues" evidence="10">
    <location>
        <begin position="1070"/>
        <end position="1079"/>
    </location>
</feature>
<evidence type="ECO:0000313" key="13">
    <source>
        <dbReference type="EMBL" id="KIM44724.1"/>
    </source>
</evidence>
<dbReference type="CDD" id="cd00014">
    <property type="entry name" value="CH_SF"/>
    <property type="match status" value="1"/>
</dbReference>
<feature type="region of interest" description="Disordered" evidence="10">
    <location>
        <begin position="1"/>
        <end position="362"/>
    </location>
</feature>
<feature type="region of interest" description="Disordered" evidence="10">
    <location>
        <begin position="891"/>
        <end position="984"/>
    </location>
</feature>
<evidence type="ECO:0000256" key="8">
    <source>
        <dbReference type="ARBA" id="ARBA00022840"/>
    </source>
</evidence>
<dbReference type="PANTHER" id="PTHR11584:SF369">
    <property type="entry name" value="MITOGEN-ACTIVATED PROTEIN KINASE KINASE KINASE 19-RELATED"/>
    <property type="match status" value="1"/>
</dbReference>
<keyword evidence="2" id="KW-0723">Serine/threonine-protein kinase</keyword>
<feature type="compositionally biased region" description="Low complexity" evidence="10">
    <location>
        <begin position="202"/>
        <end position="216"/>
    </location>
</feature>
<protein>
    <recommendedName>
        <fullName evidence="15">Protein kinase domain-containing protein</fullName>
    </recommendedName>
</protein>
<evidence type="ECO:0000256" key="9">
    <source>
        <dbReference type="PROSITE-ProRule" id="PRU10141"/>
    </source>
</evidence>
<accession>A0A0C3CKT7</accession>
<dbReference type="SUPFAM" id="SSF57889">
    <property type="entry name" value="Cysteine-rich domain"/>
    <property type="match status" value="1"/>
</dbReference>
<dbReference type="SUPFAM" id="SSF56112">
    <property type="entry name" value="Protein kinase-like (PK-like)"/>
    <property type="match status" value="1"/>
</dbReference>
<feature type="compositionally biased region" description="Polar residues" evidence="10">
    <location>
        <begin position="151"/>
        <end position="175"/>
    </location>
</feature>
<feature type="compositionally biased region" description="Basic and acidic residues" evidence="10">
    <location>
        <begin position="567"/>
        <end position="590"/>
    </location>
</feature>
<feature type="compositionally biased region" description="Polar residues" evidence="10">
    <location>
        <begin position="1735"/>
        <end position="1776"/>
    </location>
</feature>
<dbReference type="InterPro" id="IPR036872">
    <property type="entry name" value="CH_dom_sf"/>
</dbReference>
<keyword evidence="4" id="KW-0479">Metal-binding</keyword>
<sequence length="1843" mass="199463">MTVPSSPQRGARLASPIPSSASSRSTTQTPDPPPESSSKTFQRFRSSLEQSIRTATRSKKVPPPGVDEFATLTAKGKEKEKTEDKMGMLRRVTFRKRESSPPPPPKEKTGRVAGFTSFITPSMRQATMSSPALHLSSQPFPSPKSRPAVPASSSSTTDPIVSPSRTRSRKTSLQPSPTPVGGPSRRRSTKSYTPGLPPSPSTPTLSHPSQETPTRSTRTRDRDLPSSPPDTPTPRGGAFLNRTPSKKNSPLPRTPSPVNTRTTRGVTTRGLTSASTSHLPSSSPSPPPTPTPRRPSIDHNLPPSTPRRSDSKSRRASVDHPPPSPGLNGTRRASVDSHSRPLTSRPRGESPSPSPSGGIRPRAITPVQRSYAQNRHFNISSGSLVLGSTSPTLKAPASKDDDRTRDLIRTATSMICREVSCTKPPLHMSRTEQGIKDWDEVELRMRALVRLERVWGRSAHASPGTSGSGEERERKIFVDALRDGLMNKLRSSNIVRPDTREDGFVRTSNITKFLASCASYGMVDEDLFLRDDLIEGTREGAGRVARTVTKLVAFVEEYEAEGTVKRVERERAEEKTRERAERRESRERTVTPETQRVVGGGWSGGEKVWLRGQGLGKSGDGTGTYSSRGSASTPNLLALQPPTSPVRKRWSPPEDMTPLRSYSPEESPKSGTVQDAASEDDDQEHLQDAEVKPVPVPHILKPPPRSPLRKPSIDKAGLFSWARAAASPMTSSAEIARSSVADSTRASIGDASLRDDMSDYRQNLNHNHPNVRQSVLSLQTETTATSGTPSIVFDAGRSSSGGNYSYGGANNTFGTVRTMTTDLTSEAPSISRTEGSAMAEEIKKKRSNDFGLFTGAERGIGNGSPAKGMMMYNGLRERKMSEAPILDLSRVAEETDESVSSKGHSRPQQEERASSKPTPIHLRKGKWPDDFIDAFHARDSPPSASSTPPMPISPRHQQPSPFNDDESNNSSRQSTPISISPPRKLAIVGAHRRPTHRPRHSIDSTPTNGLLPKENVLLLRREASPDSASASSSASRVMIRRHSLKHGGLGMSGAGRGGVVPISGRSVSHGFEDSRRSSPDSEGTGTSGTTAAAGAGAVGTATTKVPFPRSVSGEGGTPSPRSSSAIGGADNNISNLDSRPRLLRGRFQSDIEGSSSAAARRRARPSSYDELGASRTRFESMVNLGATSGTTSASDLMMPPRDSIDGSAVRARLVVREDGKPPTHFQLGNCIGRGQFGSVYRALNLNTGQMVAVKRIRLEGLKEEEVTTLMREVDLVKSLSHPSIVKYEGMARDEDTLSIVLEYVENGSLGQTLKAFGKLNERLVASYVVKILEGLHYLHTSDVVHCDLKAANILTTKNGNVKLSDFGVSLNLRAMEREIKDVAGTPNWMAPEVIELKGASTKSDIWSLGCTVIELLTGKPPYAEIANSMSVMFRIVEDDMPPIPEGSSDLLRDFLEQCFDKDPTRRPNAEMLCEHPWLKKNWVALKELRPQDSIPFLRRVSTDLHKSDAVRYLSQLEIPESPISASPKRDDVGKITPIGRRTSTSSVRPVENEFSPREHSFVKTTFSKPMVCRVCLLNVKKSAVLCSQCSLVSHAKCAINAPPTCDLRAQLLLYAQYAEKGNPASAYSNPAEIISDMGQNVAMSDVPFVDHNTPRNSIDSPQSPQSQTNNNHVIEHPPTAFKFMAAFRRSRTNLSPEPVAPSSAASNATSRDGGDEGVPPARRRPQVLTKRSDSRPLSVTSDSTGLSSLRSAATAAESFSSRQNTSGKRSQASNGDNKQRPMSDGVALERGRSGKANMMSSGISEAATDMDDPPSTDIPGGMPNDAKKKKHRSKSSNSSCRIQ</sequence>
<dbReference type="STRING" id="686832.A0A0C3CKT7"/>
<feature type="binding site" evidence="9">
    <location>
        <position position="1254"/>
    </location>
    <ligand>
        <name>ATP</name>
        <dbReference type="ChEBI" id="CHEBI:30616"/>
    </ligand>
</feature>
<feature type="compositionally biased region" description="Pro residues" evidence="10">
    <location>
        <begin position="694"/>
        <end position="706"/>
    </location>
</feature>
<feature type="compositionally biased region" description="Basic and acidic residues" evidence="10">
    <location>
        <begin position="1777"/>
        <end position="1792"/>
    </location>
</feature>
<organism evidence="13 14">
    <name type="scientific">Hebeloma cylindrosporum</name>
    <dbReference type="NCBI Taxonomy" id="76867"/>
    <lineage>
        <taxon>Eukaryota</taxon>
        <taxon>Fungi</taxon>
        <taxon>Dikarya</taxon>
        <taxon>Basidiomycota</taxon>
        <taxon>Agaricomycotina</taxon>
        <taxon>Agaricomycetes</taxon>
        <taxon>Agaricomycetidae</taxon>
        <taxon>Agaricales</taxon>
        <taxon>Agaricineae</taxon>
        <taxon>Hymenogastraceae</taxon>
        <taxon>Hebeloma</taxon>
    </lineage>
</organism>
<evidence type="ECO:0000256" key="5">
    <source>
        <dbReference type="ARBA" id="ARBA00022741"/>
    </source>
</evidence>
<feature type="compositionally biased region" description="Polar residues" evidence="10">
    <location>
        <begin position="36"/>
        <end position="55"/>
    </location>
</feature>
<dbReference type="SMART" id="SM00220">
    <property type="entry name" value="S_TKc"/>
    <property type="match status" value="1"/>
</dbReference>
<feature type="compositionally biased region" description="Low complexity" evidence="10">
    <location>
        <begin position="15"/>
        <end position="29"/>
    </location>
</feature>
<dbReference type="SUPFAM" id="SSF47576">
    <property type="entry name" value="Calponin-homology domain, CH-domain"/>
    <property type="match status" value="1"/>
</dbReference>
<dbReference type="PANTHER" id="PTHR11584">
    <property type="entry name" value="SERINE/THREONINE PROTEIN KINASE"/>
    <property type="match status" value="1"/>
</dbReference>
<dbReference type="GO" id="GO:0046872">
    <property type="term" value="F:metal ion binding"/>
    <property type="evidence" value="ECO:0007669"/>
    <property type="project" value="UniProtKB-KW"/>
</dbReference>
<feature type="region of interest" description="Disordered" evidence="10">
    <location>
        <begin position="1646"/>
        <end position="1674"/>
    </location>
</feature>
<feature type="region of interest" description="Disordered" evidence="10">
    <location>
        <begin position="382"/>
        <end position="405"/>
    </location>
</feature>
<feature type="compositionally biased region" description="Polar residues" evidence="10">
    <location>
        <begin position="117"/>
        <end position="139"/>
    </location>
</feature>
<keyword evidence="14" id="KW-1185">Reference proteome</keyword>
<feature type="compositionally biased region" description="Low complexity" evidence="10">
    <location>
        <begin position="260"/>
        <end position="282"/>
    </location>
</feature>
<dbReference type="FunFam" id="3.30.200.20:FF:000042">
    <property type="entry name" value="Aurora kinase A"/>
    <property type="match status" value="1"/>
</dbReference>
<reference evidence="13 14" key="1">
    <citation type="submission" date="2014-04" db="EMBL/GenBank/DDBJ databases">
        <authorList>
            <consortium name="DOE Joint Genome Institute"/>
            <person name="Kuo A."/>
            <person name="Gay G."/>
            <person name="Dore J."/>
            <person name="Kohler A."/>
            <person name="Nagy L.G."/>
            <person name="Floudas D."/>
            <person name="Copeland A."/>
            <person name="Barry K.W."/>
            <person name="Cichocki N."/>
            <person name="Veneault-Fourrey C."/>
            <person name="LaButti K."/>
            <person name="Lindquist E.A."/>
            <person name="Lipzen A."/>
            <person name="Lundell T."/>
            <person name="Morin E."/>
            <person name="Murat C."/>
            <person name="Sun H."/>
            <person name="Tunlid A."/>
            <person name="Henrissat B."/>
            <person name="Grigoriev I.V."/>
            <person name="Hibbett D.S."/>
            <person name="Martin F."/>
            <person name="Nordberg H.P."/>
            <person name="Cantor M.N."/>
            <person name="Hua S.X."/>
        </authorList>
    </citation>
    <scope>NUCLEOTIDE SEQUENCE [LARGE SCALE GENOMIC DNA]</scope>
    <source>
        <strain evidence="14">h7</strain>
    </source>
</reference>
<dbReference type="InterPro" id="IPR008271">
    <property type="entry name" value="Ser/Thr_kinase_AS"/>
</dbReference>
<keyword evidence="7" id="KW-0862">Zinc</keyword>
<dbReference type="PROSITE" id="PS00108">
    <property type="entry name" value="PROTEIN_KINASE_ST"/>
    <property type="match status" value="1"/>
</dbReference>
<keyword evidence="8 9" id="KW-0067">ATP-binding</keyword>
<dbReference type="Pfam" id="PF00069">
    <property type="entry name" value="Pkinase"/>
    <property type="match status" value="1"/>
</dbReference>
<evidence type="ECO:0008006" key="15">
    <source>
        <dbReference type="Google" id="ProtNLM"/>
    </source>
</evidence>
<feature type="region of interest" description="Disordered" evidence="10">
    <location>
        <begin position="1045"/>
        <end position="1174"/>
    </location>
</feature>
<dbReference type="Gene3D" id="1.10.418.10">
    <property type="entry name" value="Calponin-like domain"/>
    <property type="match status" value="1"/>
</dbReference>
<feature type="region of interest" description="Disordered" evidence="10">
    <location>
        <begin position="1523"/>
        <end position="1551"/>
    </location>
</feature>
<gene>
    <name evidence="13" type="ORF">M413DRAFT_25159</name>
</gene>
<feature type="compositionally biased region" description="Gly residues" evidence="10">
    <location>
        <begin position="1047"/>
        <end position="1058"/>
    </location>
</feature>
<evidence type="ECO:0000259" key="12">
    <source>
        <dbReference type="PROSITE" id="PS50081"/>
    </source>
</evidence>
<dbReference type="CDD" id="cd00029">
    <property type="entry name" value="C1"/>
    <property type="match status" value="1"/>
</dbReference>
<feature type="compositionally biased region" description="Low complexity" evidence="10">
    <location>
        <begin position="1083"/>
        <end position="1103"/>
    </location>
</feature>
<evidence type="ECO:0000256" key="10">
    <source>
        <dbReference type="SAM" id="MobiDB-lite"/>
    </source>
</evidence>
<evidence type="ECO:0000256" key="3">
    <source>
        <dbReference type="ARBA" id="ARBA00022679"/>
    </source>
</evidence>
<evidence type="ECO:0000256" key="7">
    <source>
        <dbReference type="ARBA" id="ARBA00022833"/>
    </source>
</evidence>
<feature type="compositionally biased region" description="Polar residues" evidence="10">
    <location>
        <begin position="623"/>
        <end position="635"/>
    </location>
</feature>
<keyword evidence="5 9" id="KW-0547">Nucleotide-binding</keyword>
<comment type="similarity">
    <text evidence="1">Belongs to the protein kinase superfamily. STE Ser/Thr protein kinase family. MAP kinase kinase kinase subfamily.</text>
</comment>
<feature type="region of interest" description="Disordered" evidence="10">
    <location>
        <begin position="567"/>
        <end position="712"/>
    </location>
</feature>
<proteinExistence type="inferred from homology"/>
<feature type="region of interest" description="Disordered" evidence="10">
    <location>
        <begin position="991"/>
        <end position="1010"/>
    </location>
</feature>
<dbReference type="InterPro" id="IPR046349">
    <property type="entry name" value="C1-like_sf"/>
</dbReference>
<dbReference type="EMBL" id="KN831773">
    <property type="protein sequence ID" value="KIM44724.1"/>
    <property type="molecule type" value="Genomic_DNA"/>
</dbReference>
<dbReference type="CDD" id="cd06627">
    <property type="entry name" value="STKc_Cdc7_like"/>
    <property type="match status" value="1"/>
</dbReference>
<dbReference type="InterPro" id="IPR017441">
    <property type="entry name" value="Protein_kinase_ATP_BS"/>
</dbReference>
<feature type="region of interest" description="Disordered" evidence="10">
    <location>
        <begin position="1692"/>
        <end position="1843"/>
    </location>
</feature>
<keyword evidence="3" id="KW-0808">Transferase</keyword>
<dbReference type="PROSITE" id="PS00107">
    <property type="entry name" value="PROTEIN_KINASE_ATP"/>
    <property type="match status" value="1"/>
</dbReference>
<evidence type="ECO:0000256" key="4">
    <source>
        <dbReference type="ARBA" id="ARBA00022723"/>
    </source>
</evidence>
<dbReference type="InterPro" id="IPR011009">
    <property type="entry name" value="Kinase-like_dom_sf"/>
</dbReference>
<dbReference type="Proteomes" id="UP000053424">
    <property type="component" value="Unassembled WGS sequence"/>
</dbReference>
<feature type="compositionally biased region" description="Pro residues" evidence="10">
    <location>
        <begin position="283"/>
        <end position="293"/>
    </location>
</feature>